<dbReference type="RefSeq" id="WP_237170684.1">
    <property type="nucleotide sequence ID" value="NZ_CP019082.1"/>
</dbReference>
<reference evidence="5" key="1">
    <citation type="submission" date="2016-12" db="EMBL/GenBank/DDBJ databases">
        <title>Comparative genomics of four Isosphaeraceae planctomycetes: a common pool of plasmids and glycoside hydrolase genes.</title>
        <authorList>
            <person name="Ivanova A."/>
        </authorList>
    </citation>
    <scope>NUCLEOTIDE SEQUENCE [LARGE SCALE GENOMIC DNA]</scope>
    <source>
        <strain evidence="5">PX4</strain>
    </source>
</reference>
<dbReference type="GO" id="GO:0008233">
    <property type="term" value="F:peptidase activity"/>
    <property type="evidence" value="ECO:0007669"/>
    <property type="project" value="UniProtKB-KW"/>
</dbReference>
<sequence length="330" mass="36916">MSSFIVGFLFLGFVLLILFLAFGPFFTVQQQSAAIVQRFGKFMRVAQPGLNFKMPIIENVAGRINLRVQQIDVRVETKTEDNVFVFVVVSVQYTVLHDKVYEAFYKLTDPHTQMSAFIFDVIRARVPRQKLDDVFEKKDEIADAVKNELSHVMYDFGYGIVKALVTDIEPDRKVKEAMNEINAAQRMRIAATEKGEADRILKVKSAEAEAQSKALQGKGIADQRRAIVEGLRESVDEFQKSVPGTSPQDVMNLVLMTQYFDTLKEIGASSRSNTILIPHTPGNLNDLTTQMRDAMISADLVTHEARTGPVNPPRDSHPHEAGNNRGEGKG</sequence>
<dbReference type="Proteomes" id="UP000186309">
    <property type="component" value="Chromosome"/>
</dbReference>
<dbReference type="SUPFAM" id="SSF117892">
    <property type="entry name" value="Band 7/SPFH domain"/>
    <property type="match status" value="1"/>
</dbReference>
<dbReference type="GO" id="GO:0016020">
    <property type="term" value="C:membrane"/>
    <property type="evidence" value="ECO:0007669"/>
    <property type="project" value="UniProtKB-SubCell"/>
</dbReference>
<dbReference type="Gene3D" id="3.30.479.30">
    <property type="entry name" value="Band 7 domain"/>
    <property type="match status" value="1"/>
</dbReference>
<feature type="compositionally biased region" description="Basic and acidic residues" evidence="2">
    <location>
        <begin position="314"/>
        <end position="330"/>
    </location>
</feature>
<feature type="region of interest" description="Disordered" evidence="2">
    <location>
        <begin position="305"/>
        <end position="330"/>
    </location>
</feature>
<organism evidence="4 5">
    <name type="scientific">Paludisphaera borealis</name>
    <dbReference type="NCBI Taxonomy" id="1387353"/>
    <lineage>
        <taxon>Bacteria</taxon>
        <taxon>Pseudomonadati</taxon>
        <taxon>Planctomycetota</taxon>
        <taxon>Planctomycetia</taxon>
        <taxon>Isosphaerales</taxon>
        <taxon>Isosphaeraceae</taxon>
        <taxon>Paludisphaera</taxon>
    </lineage>
</organism>
<protein>
    <submittedName>
        <fullName evidence="4">Modulator of FtsH protease HflK</fullName>
    </submittedName>
</protein>
<dbReference type="SMART" id="SM00244">
    <property type="entry name" value="PHB"/>
    <property type="match status" value="1"/>
</dbReference>
<accession>A0A1U7CIK3</accession>
<dbReference type="PANTHER" id="PTHR43327:SF10">
    <property type="entry name" value="STOMATIN-LIKE PROTEIN 2, MITOCHONDRIAL"/>
    <property type="match status" value="1"/>
</dbReference>
<evidence type="ECO:0000313" key="4">
    <source>
        <dbReference type="EMBL" id="APW58761.1"/>
    </source>
</evidence>
<proteinExistence type="predicted"/>
<evidence type="ECO:0000256" key="1">
    <source>
        <dbReference type="ARBA" id="ARBA00004167"/>
    </source>
</evidence>
<dbReference type="Pfam" id="PF01145">
    <property type="entry name" value="Band_7"/>
    <property type="match status" value="1"/>
</dbReference>
<keyword evidence="4" id="KW-0378">Hydrolase</keyword>
<dbReference type="InterPro" id="IPR036013">
    <property type="entry name" value="Band_7/SPFH_dom_sf"/>
</dbReference>
<evidence type="ECO:0000313" key="5">
    <source>
        <dbReference type="Proteomes" id="UP000186309"/>
    </source>
</evidence>
<dbReference type="PANTHER" id="PTHR43327">
    <property type="entry name" value="STOMATIN-LIKE PROTEIN 2, MITOCHONDRIAL"/>
    <property type="match status" value="1"/>
</dbReference>
<dbReference type="AlphaFoldDB" id="A0A1U7CIK3"/>
<dbReference type="EMBL" id="CP019082">
    <property type="protein sequence ID" value="APW58761.1"/>
    <property type="molecule type" value="Genomic_DNA"/>
</dbReference>
<dbReference type="InterPro" id="IPR001107">
    <property type="entry name" value="Band_7"/>
</dbReference>
<feature type="domain" description="Band 7" evidence="3">
    <location>
        <begin position="23"/>
        <end position="182"/>
    </location>
</feature>
<dbReference type="STRING" id="1387353.BSF38_00165"/>
<dbReference type="GO" id="GO:0006508">
    <property type="term" value="P:proteolysis"/>
    <property type="evidence" value="ECO:0007669"/>
    <property type="project" value="UniProtKB-KW"/>
</dbReference>
<name>A0A1U7CIK3_9BACT</name>
<dbReference type="KEGG" id="pbor:BSF38_00165"/>
<gene>
    <name evidence="4" type="primary">hflK</name>
    <name evidence="4" type="ORF">BSF38_00165</name>
</gene>
<dbReference type="CDD" id="cd03407">
    <property type="entry name" value="SPFH_like_u4"/>
    <property type="match status" value="1"/>
</dbReference>
<evidence type="ECO:0000256" key="2">
    <source>
        <dbReference type="SAM" id="MobiDB-lite"/>
    </source>
</evidence>
<comment type="subcellular location">
    <subcellularLocation>
        <location evidence="1">Membrane</location>
        <topology evidence="1">Single-pass membrane protein</topology>
    </subcellularLocation>
</comment>
<dbReference type="InterPro" id="IPR050710">
    <property type="entry name" value="Band7/mec-2_domain"/>
</dbReference>
<evidence type="ECO:0000259" key="3">
    <source>
        <dbReference type="SMART" id="SM00244"/>
    </source>
</evidence>
<keyword evidence="4" id="KW-0645">Protease</keyword>
<keyword evidence="5" id="KW-1185">Reference proteome</keyword>